<evidence type="ECO:0000313" key="2">
    <source>
        <dbReference type="EMBL" id="CEJ93777.1"/>
    </source>
</evidence>
<feature type="region of interest" description="Disordered" evidence="1">
    <location>
        <begin position="31"/>
        <end position="51"/>
    </location>
</feature>
<keyword evidence="3" id="KW-1185">Reference proteome</keyword>
<gene>
    <name evidence="2" type="ORF">VHEMI09346</name>
</gene>
<dbReference type="Proteomes" id="UP000039046">
    <property type="component" value="Unassembled WGS sequence"/>
</dbReference>
<name>A0A0A1TRC9_9HYPO</name>
<protein>
    <recommendedName>
        <fullName evidence="4">Reticulon domain-containing protein</fullName>
    </recommendedName>
</protein>
<evidence type="ECO:0008006" key="4">
    <source>
        <dbReference type="Google" id="ProtNLM"/>
    </source>
</evidence>
<organism evidence="2 3">
    <name type="scientific">[Torrubiella] hemipterigena</name>
    <dbReference type="NCBI Taxonomy" id="1531966"/>
    <lineage>
        <taxon>Eukaryota</taxon>
        <taxon>Fungi</taxon>
        <taxon>Dikarya</taxon>
        <taxon>Ascomycota</taxon>
        <taxon>Pezizomycotina</taxon>
        <taxon>Sordariomycetes</taxon>
        <taxon>Hypocreomycetidae</taxon>
        <taxon>Hypocreales</taxon>
        <taxon>Clavicipitaceae</taxon>
        <taxon>Clavicipitaceae incertae sedis</taxon>
        <taxon>'Torrubiella' clade</taxon>
    </lineage>
</organism>
<dbReference type="Pfam" id="PF11696">
    <property type="entry name" value="DUF3292"/>
    <property type="match status" value="1"/>
</dbReference>
<dbReference type="EMBL" id="CDHN01000006">
    <property type="protein sequence ID" value="CEJ93777.1"/>
    <property type="molecule type" value="Genomic_DNA"/>
</dbReference>
<feature type="compositionally biased region" description="Acidic residues" evidence="1">
    <location>
        <begin position="382"/>
        <end position="395"/>
    </location>
</feature>
<dbReference type="PANTHER" id="PTHR38694:SF1">
    <property type="entry name" value="PEROXIN DOMAIN-CONTAINING PROTEIN"/>
    <property type="match status" value="1"/>
</dbReference>
<feature type="region of interest" description="Disordered" evidence="1">
    <location>
        <begin position="378"/>
        <end position="412"/>
    </location>
</feature>
<dbReference type="OrthoDB" id="1708389at2759"/>
<dbReference type="InterPro" id="IPR021709">
    <property type="entry name" value="DUF3292"/>
</dbReference>
<feature type="region of interest" description="Disordered" evidence="1">
    <location>
        <begin position="110"/>
        <end position="204"/>
    </location>
</feature>
<proteinExistence type="predicted"/>
<sequence>MYAVPPATPESPQSDKARRFYSRFYVEGLDTMRTPESPETPVSEVTDPFFASPTRMTGAKIQKDDFYIKRPQRNIQSEWFEESTIAAHETPDGSVFVAPASDLTENVALEEEKETNQVSEEPLPVVSARNQNDEGVDVVARQSTRGSLPNPDNGENLSSRDAEGERAYETKQSSDISEHSEAKTAGHGNAPTTVTTSDDHSREPLDVLEDLPTITQISHWDHLARLQAWDDVQQTSTLLAVYLAAWTFDLLLPTFILSTATIIMSPSLRDAYFPRTPRKFATNNNGSVTTTAKINEHRRPPKGVTESAISSALRFARTSSATSAQKLTTLASLGLFALLLSRCVTAYVIYKTASAFFGVVFFFSEPAWQRLHGATITGSDASGEECPQDPDDPCETEGAGSEAAEISSHTTQ</sequence>
<evidence type="ECO:0000256" key="1">
    <source>
        <dbReference type="SAM" id="MobiDB-lite"/>
    </source>
</evidence>
<dbReference type="HOGENOM" id="CLU_667628_0_0_1"/>
<dbReference type="STRING" id="1531966.A0A0A1TRC9"/>
<reference evidence="2 3" key="1">
    <citation type="journal article" date="2015" name="Genome Announc.">
        <title>Draft Genome Sequence and Gene Annotation of the Entomopathogenic Fungus Verticillium hemipterigenum.</title>
        <authorList>
            <person name="Horn F."/>
            <person name="Habel A."/>
            <person name="Scharf D.H."/>
            <person name="Dworschak J."/>
            <person name="Brakhage A.A."/>
            <person name="Guthke R."/>
            <person name="Hertweck C."/>
            <person name="Linde J."/>
        </authorList>
    </citation>
    <scope>NUCLEOTIDE SEQUENCE [LARGE SCALE GENOMIC DNA]</scope>
</reference>
<evidence type="ECO:0000313" key="3">
    <source>
        <dbReference type="Proteomes" id="UP000039046"/>
    </source>
</evidence>
<accession>A0A0A1TRC9</accession>
<dbReference type="AlphaFoldDB" id="A0A0A1TRC9"/>
<feature type="compositionally biased region" description="Basic and acidic residues" evidence="1">
    <location>
        <begin position="158"/>
        <end position="169"/>
    </location>
</feature>
<dbReference type="PANTHER" id="PTHR38694">
    <property type="entry name" value="CONSERVED EXPRESSED PROTEIN"/>
    <property type="match status" value="1"/>
</dbReference>